<dbReference type="AlphaFoldDB" id="A0A6H2HCT2"/>
<accession>A0A6H2HCT2</accession>
<evidence type="ECO:0000256" key="1">
    <source>
        <dbReference type="SAM" id="SignalP"/>
    </source>
</evidence>
<protein>
    <recommendedName>
        <fullName evidence="4">Lipoprotein</fullName>
    </recommendedName>
</protein>
<name>A0A6H2HCT2_9BURK</name>
<feature type="signal peptide" evidence="1">
    <location>
        <begin position="1"/>
        <end position="20"/>
    </location>
</feature>
<feature type="chain" id="PRO_5026153550" description="Lipoprotein" evidence="1">
    <location>
        <begin position="21"/>
        <end position="78"/>
    </location>
</feature>
<organism evidence="2 3">
    <name type="scientific">Polaromonas vacuolata</name>
    <dbReference type="NCBI Taxonomy" id="37448"/>
    <lineage>
        <taxon>Bacteria</taxon>
        <taxon>Pseudomonadati</taxon>
        <taxon>Pseudomonadota</taxon>
        <taxon>Betaproteobacteria</taxon>
        <taxon>Burkholderiales</taxon>
        <taxon>Comamonadaceae</taxon>
        <taxon>Polaromonas</taxon>
    </lineage>
</organism>
<evidence type="ECO:0000313" key="3">
    <source>
        <dbReference type="Proteomes" id="UP000502041"/>
    </source>
</evidence>
<evidence type="ECO:0008006" key="4">
    <source>
        <dbReference type="Google" id="ProtNLM"/>
    </source>
</evidence>
<dbReference type="Proteomes" id="UP000502041">
    <property type="component" value="Chromosome"/>
</dbReference>
<keyword evidence="3" id="KW-1185">Reference proteome</keyword>
<proteinExistence type="predicted"/>
<keyword evidence="1" id="KW-0732">Signal</keyword>
<gene>
    <name evidence="2" type="ORF">HC248_03019</name>
</gene>
<reference evidence="2 3" key="1">
    <citation type="submission" date="2020-04" db="EMBL/GenBank/DDBJ databases">
        <title>Complete genome of a Psychrophilic, Marine, Gas Vacuolate Bacterium Polaromonas vacuolata KCTC 22033T.</title>
        <authorList>
            <person name="Hwang K."/>
            <person name="Kim K.M."/>
        </authorList>
    </citation>
    <scope>NUCLEOTIDE SEQUENCE [LARGE SCALE GENOMIC DNA]</scope>
    <source>
        <strain evidence="2 3">KCTC 22033</strain>
    </source>
</reference>
<evidence type="ECO:0000313" key="2">
    <source>
        <dbReference type="EMBL" id="QJC57689.1"/>
    </source>
</evidence>
<dbReference type="PROSITE" id="PS51257">
    <property type="entry name" value="PROKAR_LIPOPROTEIN"/>
    <property type="match status" value="1"/>
</dbReference>
<sequence length="78" mass="7603">MQISSKKCLAGILLATVVLAGCGGGGGGGGIAADIGQSLSALINFMNGLIANTSETVQAVDVNNLNLVTSETASPTPQ</sequence>
<dbReference type="KEGG" id="pvac:HC248_03019"/>
<dbReference type="EMBL" id="CP051461">
    <property type="protein sequence ID" value="QJC57689.1"/>
    <property type="molecule type" value="Genomic_DNA"/>
</dbReference>